<gene>
    <name evidence="1" type="ORF">Shyd_86810</name>
</gene>
<accession>A0ABQ3PQL0</accession>
<comment type="caution">
    <text evidence="1">The sequence shown here is derived from an EMBL/GenBank/DDBJ whole genome shotgun (WGS) entry which is preliminary data.</text>
</comment>
<dbReference type="Proteomes" id="UP001052739">
    <property type="component" value="Unassembled WGS sequence"/>
</dbReference>
<organism evidence="1 2">
    <name type="scientific">Streptomyces hydrogenans</name>
    <dbReference type="NCBI Taxonomy" id="1873719"/>
    <lineage>
        <taxon>Bacteria</taxon>
        <taxon>Bacillati</taxon>
        <taxon>Actinomycetota</taxon>
        <taxon>Actinomycetes</taxon>
        <taxon>Kitasatosporales</taxon>
        <taxon>Streptomycetaceae</taxon>
        <taxon>Streptomyces</taxon>
    </lineage>
</organism>
<evidence type="ECO:0000313" key="2">
    <source>
        <dbReference type="Proteomes" id="UP001052739"/>
    </source>
</evidence>
<reference evidence="1" key="1">
    <citation type="submission" date="2024-05" db="EMBL/GenBank/DDBJ databases">
        <title>Whole genome shotgun sequence of Streptomyces hydrogenans NBRC 13475.</title>
        <authorList>
            <person name="Komaki H."/>
            <person name="Tamura T."/>
        </authorList>
    </citation>
    <scope>NUCLEOTIDE SEQUENCE</scope>
    <source>
        <strain evidence="1">NBRC 13475</strain>
    </source>
</reference>
<proteinExistence type="predicted"/>
<protein>
    <submittedName>
        <fullName evidence="1">Uncharacterized protein</fullName>
    </submittedName>
</protein>
<sequence>MAQASRSVGNAPGERATAEACAGLGCGGCGERLCCLRGCLQASPGLAVVRNPGVACSSVQAEKSEKGDGENIEMEVLPILEAQRNQQDRRHC</sequence>
<name>A0ABQ3PQL0_9ACTN</name>
<dbReference type="EMBL" id="BNDW01000117">
    <property type="protein sequence ID" value="GHI27310.1"/>
    <property type="molecule type" value="Genomic_DNA"/>
</dbReference>
<keyword evidence="2" id="KW-1185">Reference proteome</keyword>
<evidence type="ECO:0000313" key="1">
    <source>
        <dbReference type="EMBL" id="GHI27310.1"/>
    </source>
</evidence>